<dbReference type="HOGENOM" id="CLU_062394_0_0_7"/>
<dbReference type="Pfam" id="PF14082">
    <property type="entry name" value="SduA_C"/>
    <property type="match status" value="1"/>
</dbReference>
<dbReference type="InterPro" id="IPR011856">
    <property type="entry name" value="tRNA_endonuc-like_dom_sf"/>
</dbReference>
<keyword evidence="3" id="KW-1185">Reference proteome</keyword>
<evidence type="ECO:0000313" key="2">
    <source>
        <dbReference type="EMBL" id="ABW66712.1"/>
    </source>
</evidence>
<evidence type="ECO:0000313" key="3">
    <source>
        <dbReference type="Proteomes" id="UP000008561"/>
    </source>
</evidence>
<evidence type="ECO:0000259" key="1">
    <source>
        <dbReference type="Pfam" id="PF14082"/>
    </source>
</evidence>
<organism evidence="2 3">
    <name type="scientific">Desulfosudis oleivorans (strain DSM 6200 / JCM 39069 / Hxd3)</name>
    <name type="common">Desulfococcus oleovorans</name>
    <dbReference type="NCBI Taxonomy" id="96561"/>
    <lineage>
        <taxon>Bacteria</taxon>
        <taxon>Pseudomonadati</taxon>
        <taxon>Thermodesulfobacteriota</taxon>
        <taxon>Desulfobacteria</taxon>
        <taxon>Desulfobacterales</taxon>
        <taxon>Desulfosudaceae</taxon>
        <taxon>Desulfosudis</taxon>
    </lineage>
</organism>
<sequence length="376" mass="43562">MSLPPDSTLDDVKVRIRESVKNPNVGKTEQAVLKEGPRAFRLATLFEIMNPESGEIHHYSLRIDSINRKKAGWFYKPEKSVSLEGQNPNEIERLFRFLRAHLEGKLSVTTGDLHIIRSEEYEKLERLIDLIPNLSSPDMVELVKLIIPRIKDAGDYMPKFIEAFECADPQTLDHVAVATRFVKHKQAYDQLKRFVKSGHASESEFQDLLAKNPWMFGSEYSELLDRRTWTRDDNLDFMLRRTSDNYLEIIEIKTPFDEPLFLRDKSHDSYYTSSKLSPVLGQVIRYISEIERSRDSILSKDECDTLKIRARIIAGRDGSPNHQEALRNFNAHLHRIEVITFNQLVRIAGRVLNIFEDDSFSFEACTEDSVNEDIPF</sequence>
<dbReference type="InterPro" id="IPR025359">
    <property type="entry name" value="SduA_C"/>
</dbReference>
<dbReference type="STRING" id="96561.Dole_0902"/>
<dbReference type="RefSeq" id="WP_012174330.1">
    <property type="nucleotide sequence ID" value="NC_009943.1"/>
</dbReference>
<protein>
    <recommendedName>
        <fullName evidence="1">Shedu protein SduA C-terminal domain-containing protein</fullName>
    </recommendedName>
</protein>
<dbReference type="Proteomes" id="UP000008561">
    <property type="component" value="Chromosome"/>
</dbReference>
<accession>A8ZW03</accession>
<dbReference type="eggNOG" id="ENOG5031B9I">
    <property type="taxonomic scope" value="Bacteria"/>
</dbReference>
<dbReference type="Gene3D" id="3.40.1350.10">
    <property type="match status" value="1"/>
</dbReference>
<name>A8ZW03_DESOH</name>
<reference evidence="2 3" key="1">
    <citation type="submission" date="2007-10" db="EMBL/GenBank/DDBJ databases">
        <title>Complete sequence of Desulfococcus oleovorans Hxd3.</title>
        <authorList>
            <consortium name="US DOE Joint Genome Institute"/>
            <person name="Copeland A."/>
            <person name="Lucas S."/>
            <person name="Lapidus A."/>
            <person name="Barry K."/>
            <person name="Glavina del Rio T."/>
            <person name="Dalin E."/>
            <person name="Tice H."/>
            <person name="Pitluck S."/>
            <person name="Kiss H."/>
            <person name="Brettin T."/>
            <person name="Bruce D."/>
            <person name="Detter J.C."/>
            <person name="Han C."/>
            <person name="Schmutz J."/>
            <person name="Larimer F."/>
            <person name="Land M."/>
            <person name="Hauser L."/>
            <person name="Kyrpides N."/>
            <person name="Kim E."/>
            <person name="Wawrik B."/>
            <person name="Richardson P."/>
        </authorList>
    </citation>
    <scope>NUCLEOTIDE SEQUENCE [LARGE SCALE GENOMIC DNA]</scope>
    <source>
        <strain evidence="3">DSM 6200 / JCM 39069 / Hxd3</strain>
    </source>
</reference>
<dbReference type="EMBL" id="CP000859">
    <property type="protein sequence ID" value="ABW66712.1"/>
    <property type="molecule type" value="Genomic_DNA"/>
</dbReference>
<dbReference type="OrthoDB" id="5148202at2"/>
<dbReference type="GO" id="GO:0003676">
    <property type="term" value="F:nucleic acid binding"/>
    <property type="evidence" value="ECO:0007669"/>
    <property type="project" value="InterPro"/>
</dbReference>
<dbReference type="KEGG" id="dol:Dole_0902"/>
<dbReference type="AlphaFoldDB" id="A8ZW03"/>
<gene>
    <name evidence="2" type="ordered locus">Dole_0902</name>
</gene>
<proteinExistence type="predicted"/>
<feature type="domain" description="Shedu protein SduA C-terminal" evidence="1">
    <location>
        <begin position="200"/>
        <end position="345"/>
    </location>
</feature>